<accession>A0A6J5R2Q0</accession>
<organism evidence="1">
    <name type="scientific">uncultured Caudovirales phage</name>
    <dbReference type="NCBI Taxonomy" id="2100421"/>
    <lineage>
        <taxon>Viruses</taxon>
        <taxon>Duplodnaviria</taxon>
        <taxon>Heunggongvirae</taxon>
        <taxon>Uroviricota</taxon>
        <taxon>Caudoviricetes</taxon>
        <taxon>Peduoviridae</taxon>
        <taxon>Maltschvirus</taxon>
        <taxon>Maltschvirus maltsch</taxon>
    </lineage>
</organism>
<protein>
    <submittedName>
        <fullName evidence="1">Uncharacterized protein</fullName>
    </submittedName>
</protein>
<gene>
    <name evidence="1" type="ORF">UFOVP1169_8</name>
</gene>
<reference evidence="1" key="1">
    <citation type="submission" date="2020-05" db="EMBL/GenBank/DDBJ databases">
        <authorList>
            <person name="Chiriac C."/>
            <person name="Salcher M."/>
            <person name="Ghai R."/>
            <person name="Kavagutti S V."/>
        </authorList>
    </citation>
    <scope>NUCLEOTIDE SEQUENCE</scope>
</reference>
<dbReference type="EMBL" id="LR797114">
    <property type="protein sequence ID" value="CAB4187808.1"/>
    <property type="molecule type" value="Genomic_DNA"/>
</dbReference>
<sequence length="237" mass="26017">MSLLTMIGNVMNSMGFPRPAVVMSSTDQMVLELLALANTSGNDLVQAYPWQEITRQALFTSTAAYSQGTIDSTIVTNGDFNRMVDNTLWNRSAILKATGPVTSAEWQADQAFAAASPYPKFRLWQGQLWIGPSVPKAGDTWAFEYVSENWCQGAAGTAQPAWAADTDTGILDENLMRQDIIWRWKSSKSLEYADDLASFTDNFNLRTGQSTGARSLFLGGANTFFPINVPEGNWTTS</sequence>
<proteinExistence type="predicted"/>
<name>A0A6J5R2Q0_9CAUD</name>
<evidence type="ECO:0000313" key="1">
    <source>
        <dbReference type="EMBL" id="CAB4187808.1"/>
    </source>
</evidence>